<gene>
    <name evidence="1" type="ORF">SAMN05421677_102261</name>
</gene>
<dbReference type="STRING" id="240303.SAMN05421677_102261"/>
<evidence type="ECO:0000313" key="2">
    <source>
        <dbReference type="Proteomes" id="UP000198860"/>
    </source>
</evidence>
<dbReference type="AlphaFoldDB" id="A0A1H0GA27"/>
<accession>A0A1H0GA27</accession>
<evidence type="ECO:0000313" key="1">
    <source>
        <dbReference type="EMBL" id="SDO03619.1"/>
    </source>
</evidence>
<dbReference type="EMBL" id="FNIZ01000002">
    <property type="protein sequence ID" value="SDO03619.1"/>
    <property type="molecule type" value="Genomic_DNA"/>
</dbReference>
<proteinExistence type="predicted"/>
<sequence length="144" mass="16350">MLVLVLLKEGNIREGWICMKKVVFLLSVLFLSACSSDSDEIKLDTVPEEGNTVYEKTINDKKQVKELQTLIDGLGDRKINEFSSWSGNRKFSFDYSGQSGSIYVKDDDDGGAFYIGEGMHYELDEETLDEIYSILNLNEDKVEK</sequence>
<reference evidence="2" key="1">
    <citation type="submission" date="2016-10" db="EMBL/GenBank/DDBJ databases">
        <authorList>
            <person name="Varghese N."/>
            <person name="Submissions S."/>
        </authorList>
    </citation>
    <scope>NUCLEOTIDE SEQUENCE [LARGE SCALE GENOMIC DNA]</scope>
    <source>
        <strain evidence="2">CGMCC 1.3703</strain>
    </source>
</reference>
<organism evidence="1 2">
    <name type="scientific">Halobacillus aidingensis</name>
    <dbReference type="NCBI Taxonomy" id="240303"/>
    <lineage>
        <taxon>Bacteria</taxon>
        <taxon>Bacillati</taxon>
        <taxon>Bacillota</taxon>
        <taxon>Bacilli</taxon>
        <taxon>Bacillales</taxon>
        <taxon>Bacillaceae</taxon>
        <taxon>Halobacillus</taxon>
    </lineage>
</organism>
<name>A0A1H0GA27_HALAD</name>
<protein>
    <submittedName>
        <fullName evidence="1">Uncharacterized protein</fullName>
    </submittedName>
</protein>
<dbReference type="Proteomes" id="UP000198860">
    <property type="component" value="Unassembled WGS sequence"/>
</dbReference>
<keyword evidence="2" id="KW-1185">Reference proteome</keyword>